<dbReference type="Gene3D" id="1.10.150.240">
    <property type="entry name" value="Putative phosphatase, domain 2"/>
    <property type="match status" value="1"/>
</dbReference>
<dbReference type="GO" id="GO:0005829">
    <property type="term" value="C:cytosol"/>
    <property type="evidence" value="ECO:0007669"/>
    <property type="project" value="TreeGrafter"/>
</dbReference>
<sequence length="188" mass="22113">MHILWDFDGTLFNTYPIYQKLMKEVLPDRSEQEILAHIKISFTHAFSYFHMTVSQIRAFRDLMHQVPAKAVQPFDGLENVLSSAEKHVIMTHNNRHDVLQVLKYHQLDSYFNDIVAYEDGFPKKPDPASYVYLDRKYGIDLVIGDRLLDIISGRKIGSRTCLFQNRQPGADFYLEDYREFFNVINNNF</sequence>
<proteinExistence type="predicted"/>
<protein>
    <submittedName>
        <fullName evidence="1">HAD-IA family hydrolase</fullName>
    </submittedName>
</protein>
<keyword evidence="1" id="KW-0378">Hydrolase</keyword>
<dbReference type="InterPro" id="IPR006439">
    <property type="entry name" value="HAD-SF_hydro_IA"/>
</dbReference>
<evidence type="ECO:0000313" key="1">
    <source>
        <dbReference type="EMBL" id="XCJ17152.1"/>
    </source>
</evidence>
<organism evidence="1">
    <name type="scientific">Sporolactobacillus sp. Y61</name>
    <dbReference type="NCBI Taxonomy" id="3160863"/>
    <lineage>
        <taxon>Bacteria</taxon>
        <taxon>Bacillati</taxon>
        <taxon>Bacillota</taxon>
        <taxon>Bacilli</taxon>
        <taxon>Bacillales</taxon>
        <taxon>Sporolactobacillaceae</taxon>
        <taxon>Sporolactobacillus</taxon>
    </lineage>
</organism>
<dbReference type="SUPFAM" id="SSF56784">
    <property type="entry name" value="HAD-like"/>
    <property type="match status" value="1"/>
</dbReference>
<dbReference type="Pfam" id="PF13419">
    <property type="entry name" value="HAD_2"/>
    <property type="match status" value="1"/>
</dbReference>
<name>A0AAU8IG18_9BACL</name>
<dbReference type="InterPro" id="IPR023214">
    <property type="entry name" value="HAD_sf"/>
</dbReference>
<dbReference type="Gene3D" id="3.40.50.1000">
    <property type="entry name" value="HAD superfamily/HAD-like"/>
    <property type="match status" value="1"/>
</dbReference>
<dbReference type="InterPro" id="IPR050155">
    <property type="entry name" value="HAD-like_hydrolase_sf"/>
</dbReference>
<dbReference type="GO" id="GO:0008967">
    <property type="term" value="F:phosphoglycolate phosphatase activity"/>
    <property type="evidence" value="ECO:0007669"/>
    <property type="project" value="TreeGrafter"/>
</dbReference>
<dbReference type="SFLD" id="SFLDS00003">
    <property type="entry name" value="Haloacid_Dehalogenase"/>
    <property type="match status" value="1"/>
</dbReference>
<dbReference type="PANTHER" id="PTHR43434">
    <property type="entry name" value="PHOSPHOGLYCOLATE PHOSPHATASE"/>
    <property type="match status" value="1"/>
</dbReference>
<dbReference type="AlphaFoldDB" id="A0AAU8IG18"/>
<dbReference type="EMBL" id="CP159510">
    <property type="protein sequence ID" value="XCJ17152.1"/>
    <property type="molecule type" value="Genomic_DNA"/>
</dbReference>
<dbReference type="InterPro" id="IPR036412">
    <property type="entry name" value="HAD-like_sf"/>
</dbReference>
<dbReference type="GO" id="GO:0006281">
    <property type="term" value="P:DNA repair"/>
    <property type="evidence" value="ECO:0007669"/>
    <property type="project" value="TreeGrafter"/>
</dbReference>
<dbReference type="NCBIfam" id="TIGR01549">
    <property type="entry name" value="HAD-SF-IA-v1"/>
    <property type="match status" value="1"/>
</dbReference>
<dbReference type="InterPro" id="IPR023198">
    <property type="entry name" value="PGP-like_dom2"/>
</dbReference>
<dbReference type="RefSeq" id="WP_353948454.1">
    <property type="nucleotide sequence ID" value="NZ_CP159510.1"/>
</dbReference>
<dbReference type="InterPro" id="IPR041492">
    <property type="entry name" value="HAD_2"/>
</dbReference>
<gene>
    <name evidence="1" type="ORF">ABNN70_00965</name>
</gene>
<dbReference type="SFLD" id="SFLDG01129">
    <property type="entry name" value="C1.5:_HAD__Beta-PGM__Phosphata"/>
    <property type="match status" value="1"/>
</dbReference>
<dbReference type="PANTHER" id="PTHR43434:SF25">
    <property type="entry name" value="PHOSPHOGLYCOLATE PHOSPHATASE"/>
    <property type="match status" value="1"/>
</dbReference>
<reference evidence="1" key="1">
    <citation type="submission" date="2024-06" db="EMBL/GenBank/DDBJ databases">
        <authorList>
            <person name="Fan A."/>
            <person name="Zhang F.Y."/>
            <person name="Zhang L."/>
        </authorList>
    </citation>
    <scope>NUCLEOTIDE SEQUENCE</scope>
    <source>
        <strain evidence="1">Y61</strain>
    </source>
</reference>
<accession>A0AAU8IG18</accession>